<dbReference type="AlphaFoldDB" id="R3WII9"/>
<accession>R3WII9</accession>
<comment type="caution">
    <text evidence="2">The sequence shown here is derived from an EMBL/GenBank/DDBJ whole genome shotgun (WGS) entry which is preliminary data.</text>
</comment>
<dbReference type="Proteomes" id="UP000013785">
    <property type="component" value="Unassembled WGS sequence"/>
</dbReference>
<evidence type="ECO:0000313" key="2">
    <source>
        <dbReference type="EMBL" id="EOL41715.1"/>
    </source>
</evidence>
<protein>
    <recommendedName>
        <fullName evidence="4">DUF624 domain-containing protein</fullName>
    </recommendedName>
</protein>
<feature type="transmembrane region" description="Helical" evidence="1">
    <location>
        <begin position="21"/>
        <end position="39"/>
    </location>
</feature>
<organism evidence="2 3">
    <name type="scientific">Enterococcus phoeniculicola ATCC BAA-412</name>
    <dbReference type="NCBI Taxonomy" id="1158610"/>
    <lineage>
        <taxon>Bacteria</taxon>
        <taxon>Bacillati</taxon>
        <taxon>Bacillota</taxon>
        <taxon>Bacilli</taxon>
        <taxon>Lactobacillales</taxon>
        <taxon>Enterococcaceae</taxon>
        <taxon>Enterococcus</taxon>
    </lineage>
</organism>
<keyword evidence="1" id="KW-0472">Membrane</keyword>
<evidence type="ECO:0000256" key="1">
    <source>
        <dbReference type="SAM" id="Phobius"/>
    </source>
</evidence>
<dbReference type="EMBL" id="AJAT01000018">
    <property type="protein sequence ID" value="EOL41715.1"/>
    <property type="molecule type" value="Genomic_DNA"/>
</dbReference>
<feature type="transmembrane region" description="Helical" evidence="1">
    <location>
        <begin position="155"/>
        <end position="180"/>
    </location>
</feature>
<dbReference type="RefSeq" id="WP_010769911.1">
    <property type="nucleotide sequence ID" value="NZ_ASWE01000001.1"/>
</dbReference>
<dbReference type="Pfam" id="PF04854">
    <property type="entry name" value="DUF624"/>
    <property type="match status" value="1"/>
</dbReference>
<dbReference type="STRING" id="154621.RV11_GL002763"/>
<sequence>MNSKNIYQLVSVVSDTFLLNLNFLLANLPLWFVMLLLPFSLEAIFFYYLALIFTGPSLVAILFVAGKWIREKSYFPIKDFWRSYRQNFWLSFFQWWLYLTIFTILFIDLFYMIERQNLLLFGIISLLFFFCVMMYLVGNVVLGRFEVGGKTLVKMGLYCCFHSFKELFFAISAMVGFIALSYIQPGIAFLMGFSIVAYAMMYYLTPMLIRLEKEFTS</sequence>
<evidence type="ECO:0000313" key="3">
    <source>
        <dbReference type="Proteomes" id="UP000013785"/>
    </source>
</evidence>
<feature type="transmembrane region" description="Helical" evidence="1">
    <location>
        <begin position="186"/>
        <end position="204"/>
    </location>
</feature>
<keyword evidence="1" id="KW-1133">Transmembrane helix</keyword>
<gene>
    <name evidence="2" type="ORF">UC3_03280</name>
</gene>
<feature type="transmembrane region" description="Helical" evidence="1">
    <location>
        <begin position="87"/>
        <end position="113"/>
    </location>
</feature>
<dbReference type="PATRIC" id="fig|1158610.3.peg.3268"/>
<keyword evidence="3" id="KW-1185">Reference proteome</keyword>
<dbReference type="eggNOG" id="COG5578">
    <property type="taxonomic scope" value="Bacteria"/>
</dbReference>
<dbReference type="HOGENOM" id="CLU_099773_0_0_9"/>
<keyword evidence="1" id="KW-0812">Transmembrane</keyword>
<reference evidence="2 3" key="1">
    <citation type="submission" date="2013-02" db="EMBL/GenBank/DDBJ databases">
        <title>The Genome Sequence of Enterococcus phoeniculicola BAA-412.</title>
        <authorList>
            <consortium name="The Broad Institute Genome Sequencing Platform"/>
            <consortium name="The Broad Institute Genome Sequencing Center for Infectious Disease"/>
            <person name="Earl A.M."/>
            <person name="Gilmore M.S."/>
            <person name="Lebreton F."/>
            <person name="Walker B."/>
            <person name="Young S.K."/>
            <person name="Zeng Q."/>
            <person name="Gargeya S."/>
            <person name="Fitzgerald M."/>
            <person name="Haas B."/>
            <person name="Abouelleil A."/>
            <person name="Alvarado L."/>
            <person name="Arachchi H.M."/>
            <person name="Berlin A.M."/>
            <person name="Chapman S.B."/>
            <person name="Dewar J."/>
            <person name="Goldberg J."/>
            <person name="Griggs A."/>
            <person name="Gujja S."/>
            <person name="Hansen M."/>
            <person name="Howarth C."/>
            <person name="Imamovic A."/>
            <person name="Larimer J."/>
            <person name="McCowan C."/>
            <person name="Murphy C."/>
            <person name="Neiman D."/>
            <person name="Pearson M."/>
            <person name="Priest M."/>
            <person name="Roberts A."/>
            <person name="Saif S."/>
            <person name="Shea T."/>
            <person name="Sisk P."/>
            <person name="Sykes S."/>
            <person name="Wortman J."/>
            <person name="Nusbaum C."/>
            <person name="Birren B."/>
        </authorList>
    </citation>
    <scope>NUCLEOTIDE SEQUENCE [LARGE SCALE GENOMIC DNA]</scope>
    <source>
        <strain evidence="2 3">ATCC BAA-412</strain>
    </source>
</reference>
<name>R3WII9_9ENTE</name>
<evidence type="ECO:0008006" key="4">
    <source>
        <dbReference type="Google" id="ProtNLM"/>
    </source>
</evidence>
<feature type="transmembrane region" description="Helical" evidence="1">
    <location>
        <begin position="119"/>
        <end position="143"/>
    </location>
</feature>
<feature type="transmembrane region" description="Helical" evidence="1">
    <location>
        <begin position="45"/>
        <end position="66"/>
    </location>
</feature>
<dbReference type="OrthoDB" id="2965305at2"/>
<proteinExistence type="predicted"/>
<dbReference type="InterPro" id="IPR006938">
    <property type="entry name" value="DUF624"/>
</dbReference>